<reference evidence="4 5" key="1">
    <citation type="journal article" date="2015" name="Nat. Commun.">
        <title>Outbred genome sequencing and CRISPR/Cas9 gene editing in butterflies.</title>
        <authorList>
            <person name="Li X."/>
            <person name="Fan D."/>
            <person name="Zhang W."/>
            <person name="Liu G."/>
            <person name="Zhang L."/>
            <person name="Zhao L."/>
            <person name="Fang X."/>
            <person name="Chen L."/>
            <person name="Dong Y."/>
            <person name="Chen Y."/>
            <person name="Ding Y."/>
            <person name="Zhao R."/>
            <person name="Feng M."/>
            <person name="Zhu Y."/>
            <person name="Feng Y."/>
            <person name="Jiang X."/>
            <person name="Zhu D."/>
            <person name="Xiang H."/>
            <person name="Feng X."/>
            <person name="Li S."/>
            <person name="Wang J."/>
            <person name="Zhang G."/>
            <person name="Kronforst M.R."/>
            <person name="Wang W."/>
        </authorList>
    </citation>
    <scope>NUCLEOTIDE SEQUENCE [LARGE SCALE GENOMIC DNA]</scope>
    <source>
        <strain evidence="4">Ya'a_city_454_Pm</strain>
        <tissue evidence="4">Whole body</tissue>
    </source>
</reference>
<feature type="region of interest" description="Disordered" evidence="1">
    <location>
        <begin position="372"/>
        <end position="407"/>
    </location>
</feature>
<feature type="region of interest" description="Disordered" evidence="1">
    <location>
        <begin position="291"/>
        <end position="352"/>
    </location>
</feature>
<dbReference type="InParanoid" id="A0A0N1IG44"/>
<dbReference type="PANTHER" id="PTHR45725">
    <property type="entry name" value="FORMIN HOMOLOGY 2 FAMILY MEMBER"/>
    <property type="match status" value="1"/>
</dbReference>
<evidence type="ECO:0000313" key="4">
    <source>
        <dbReference type="EMBL" id="KPJ14016.1"/>
    </source>
</evidence>
<feature type="compositionally biased region" description="Basic and acidic residues" evidence="1">
    <location>
        <begin position="389"/>
        <end position="407"/>
    </location>
</feature>
<dbReference type="STRING" id="76193.A0A0N1IG44"/>
<feature type="domain" description="FH2" evidence="3">
    <location>
        <begin position="1"/>
        <end position="308"/>
    </location>
</feature>
<dbReference type="Proteomes" id="UP000053240">
    <property type="component" value="Unassembled WGS sequence"/>
</dbReference>
<keyword evidence="5" id="KW-1185">Reference proteome</keyword>
<feature type="compositionally biased region" description="Basic and acidic residues" evidence="1">
    <location>
        <begin position="291"/>
        <end position="318"/>
    </location>
</feature>
<dbReference type="PROSITE" id="PS51231">
    <property type="entry name" value="DAD"/>
    <property type="match status" value="1"/>
</dbReference>
<dbReference type="GO" id="GO:0030838">
    <property type="term" value="P:positive regulation of actin filament polymerization"/>
    <property type="evidence" value="ECO:0007669"/>
    <property type="project" value="TreeGrafter"/>
</dbReference>
<dbReference type="Gene3D" id="1.20.58.2220">
    <property type="entry name" value="Formin, FH2 domain"/>
    <property type="match status" value="1"/>
</dbReference>
<protein>
    <submittedName>
        <fullName evidence="4">Disheveled-associated activator of morphogenesis 2</fullName>
    </submittedName>
</protein>
<gene>
    <name evidence="4" type="ORF">RR48_03122</name>
</gene>
<feature type="compositionally biased region" description="Basic residues" evidence="1">
    <location>
        <begin position="377"/>
        <end position="388"/>
    </location>
</feature>
<dbReference type="EMBL" id="KQ460556">
    <property type="protein sequence ID" value="KPJ14016.1"/>
    <property type="molecule type" value="Genomic_DNA"/>
</dbReference>
<name>A0A0N1IG44_PAPMA</name>
<evidence type="ECO:0000259" key="3">
    <source>
        <dbReference type="PROSITE" id="PS51444"/>
    </source>
</evidence>
<dbReference type="SUPFAM" id="SSF101447">
    <property type="entry name" value="Formin homology 2 domain (FH2 domain)"/>
    <property type="match status" value="1"/>
</dbReference>
<evidence type="ECO:0000256" key="1">
    <source>
        <dbReference type="SAM" id="MobiDB-lite"/>
    </source>
</evidence>
<feature type="compositionally biased region" description="Low complexity" evidence="1">
    <location>
        <begin position="320"/>
        <end position="332"/>
    </location>
</feature>
<dbReference type="SMART" id="SM00498">
    <property type="entry name" value="FH2"/>
    <property type="match status" value="1"/>
</dbReference>
<dbReference type="InterPro" id="IPR051425">
    <property type="entry name" value="Formin_Homology"/>
</dbReference>
<dbReference type="Pfam" id="PF02181">
    <property type="entry name" value="FH2"/>
    <property type="match status" value="1"/>
</dbReference>
<dbReference type="InterPro" id="IPR042201">
    <property type="entry name" value="FH2_Formin_sf"/>
</dbReference>
<dbReference type="PROSITE" id="PS51444">
    <property type="entry name" value="FH2"/>
    <property type="match status" value="1"/>
</dbReference>
<dbReference type="InterPro" id="IPR014767">
    <property type="entry name" value="DAD_dom"/>
</dbReference>
<organism evidence="4 5">
    <name type="scientific">Papilio machaon</name>
    <name type="common">Old World swallowtail butterfly</name>
    <dbReference type="NCBI Taxonomy" id="76193"/>
    <lineage>
        <taxon>Eukaryota</taxon>
        <taxon>Metazoa</taxon>
        <taxon>Ecdysozoa</taxon>
        <taxon>Arthropoda</taxon>
        <taxon>Hexapoda</taxon>
        <taxon>Insecta</taxon>
        <taxon>Pterygota</taxon>
        <taxon>Neoptera</taxon>
        <taxon>Endopterygota</taxon>
        <taxon>Lepidoptera</taxon>
        <taxon>Glossata</taxon>
        <taxon>Ditrysia</taxon>
        <taxon>Papilionoidea</taxon>
        <taxon>Papilionidae</taxon>
        <taxon>Papilioninae</taxon>
        <taxon>Papilio</taxon>
    </lineage>
</organism>
<dbReference type="InterPro" id="IPR015425">
    <property type="entry name" value="FH2_Formin"/>
</dbReference>
<sequence>MTDEEICRAILKMDKDEQLPIDMVEQLLKFTPSAEEAALLEEHQDELDSMARADRFLYEISKIPHYSQRVRTLLFKKKFSGAAAEATSRASVVLRAARDMTRSRRLRALLEIVLALGNYMNRGARGNASGFRLSSLNKLADTKSSVSRSTTLLHFLVELLETQFRDVLLLEEDVPHVRAAAKVCVEQLERDVGALRTGLREVARELEYHAARAPTAPTDPNDAFVPVMRDFHAHAVCAFTQLEDLFQDMKSRLEACAHAFGEEASASPEQLFGALDAFLAQLTEARAECDAARRRRDDEERRTRHEQELKKRTMERKQASSLLSSVGKSLGKANSDCNGHNGDSRDSTLTNGQKGEFDDLISALRTGDVFGDDVAKFKRSRKTSKAHKGRDSPPRGVCREDSRERQK</sequence>
<proteinExistence type="predicted"/>
<evidence type="ECO:0000313" key="5">
    <source>
        <dbReference type="Proteomes" id="UP000053240"/>
    </source>
</evidence>
<dbReference type="PANTHER" id="PTHR45725:SF1">
    <property type="entry name" value="DISHEVELLED ASSOCIATED ACTIVATOR OF MORPHOGENESIS, ISOFORM D"/>
    <property type="match status" value="1"/>
</dbReference>
<dbReference type="AlphaFoldDB" id="A0A0N1IG44"/>
<feature type="domain" description="DAD" evidence="2">
    <location>
        <begin position="350"/>
        <end position="382"/>
    </location>
</feature>
<accession>A0A0N1IG44</accession>
<evidence type="ECO:0000259" key="2">
    <source>
        <dbReference type="PROSITE" id="PS51231"/>
    </source>
</evidence>